<feature type="non-terminal residue" evidence="2">
    <location>
        <position position="152"/>
    </location>
</feature>
<sequence length="152" mass="16499">LKPSSLRPKCLAGDRLYKWTPSSSRAELHKSSSIPTADLLHINTILSHGWAEGTLETYGSGLLVFHCFCDARNIPESERAPASSQLIAAFAASMAGLYAGKTLENYVAGVRAWHILHGVSWALNKAEVDTLIRAAIALQPPSASKKKRQPYT</sequence>
<protein>
    <submittedName>
        <fullName evidence="2">Uncharacterized protein</fullName>
    </submittedName>
</protein>
<comment type="caution">
    <text evidence="2">The sequence shown here is derived from an EMBL/GenBank/DDBJ whole genome shotgun (WGS) entry which is preliminary data.</text>
</comment>
<feature type="non-terminal residue" evidence="2">
    <location>
        <position position="1"/>
    </location>
</feature>
<dbReference type="SUPFAM" id="SSF47823">
    <property type="entry name" value="lambda integrase-like, N-terminal domain"/>
    <property type="match status" value="1"/>
</dbReference>
<evidence type="ECO:0000256" key="1">
    <source>
        <dbReference type="ARBA" id="ARBA00023125"/>
    </source>
</evidence>
<dbReference type="Gene3D" id="1.10.150.130">
    <property type="match status" value="1"/>
</dbReference>
<dbReference type="GO" id="GO:0003677">
    <property type="term" value="F:DNA binding"/>
    <property type="evidence" value="ECO:0007669"/>
    <property type="project" value="UniProtKB-KW"/>
</dbReference>
<keyword evidence="3" id="KW-1185">Reference proteome</keyword>
<dbReference type="EMBL" id="JAWWNJ010000052">
    <property type="protein sequence ID" value="KAK7016046.1"/>
    <property type="molecule type" value="Genomic_DNA"/>
</dbReference>
<name>A0AAW0ARN2_9AGAR</name>
<dbReference type="Proteomes" id="UP001362999">
    <property type="component" value="Unassembled WGS sequence"/>
</dbReference>
<proteinExistence type="predicted"/>
<keyword evidence="1" id="KW-0238">DNA-binding</keyword>
<dbReference type="AlphaFoldDB" id="A0AAW0ARN2"/>
<evidence type="ECO:0000313" key="3">
    <source>
        <dbReference type="Proteomes" id="UP001362999"/>
    </source>
</evidence>
<gene>
    <name evidence="2" type="ORF">R3P38DRAFT_3569662</name>
</gene>
<dbReference type="InterPro" id="IPR010998">
    <property type="entry name" value="Integrase_recombinase_N"/>
</dbReference>
<reference evidence="2 3" key="1">
    <citation type="journal article" date="2024" name="J Genomics">
        <title>Draft genome sequencing and assembly of Favolaschia claudopus CIRM-BRFM 2984 isolated from oak limbs.</title>
        <authorList>
            <person name="Navarro D."/>
            <person name="Drula E."/>
            <person name="Chaduli D."/>
            <person name="Cazenave R."/>
            <person name="Ahrendt S."/>
            <person name="Wang J."/>
            <person name="Lipzen A."/>
            <person name="Daum C."/>
            <person name="Barry K."/>
            <person name="Grigoriev I.V."/>
            <person name="Favel A."/>
            <person name="Rosso M.N."/>
            <person name="Martin F."/>
        </authorList>
    </citation>
    <scope>NUCLEOTIDE SEQUENCE [LARGE SCALE GENOMIC DNA]</scope>
    <source>
        <strain evidence="2 3">CIRM-BRFM 2984</strain>
    </source>
</reference>
<evidence type="ECO:0000313" key="2">
    <source>
        <dbReference type="EMBL" id="KAK7016046.1"/>
    </source>
</evidence>
<organism evidence="2 3">
    <name type="scientific">Favolaschia claudopus</name>
    <dbReference type="NCBI Taxonomy" id="2862362"/>
    <lineage>
        <taxon>Eukaryota</taxon>
        <taxon>Fungi</taxon>
        <taxon>Dikarya</taxon>
        <taxon>Basidiomycota</taxon>
        <taxon>Agaricomycotina</taxon>
        <taxon>Agaricomycetes</taxon>
        <taxon>Agaricomycetidae</taxon>
        <taxon>Agaricales</taxon>
        <taxon>Marasmiineae</taxon>
        <taxon>Mycenaceae</taxon>
        <taxon>Favolaschia</taxon>
    </lineage>
</organism>
<accession>A0AAW0ARN2</accession>